<protein>
    <submittedName>
        <fullName evidence="6">PIN domain-containing protein</fullName>
    </submittedName>
</protein>
<reference evidence="6 7" key="1">
    <citation type="submission" date="2018-02" db="EMBL/GenBank/DDBJ databases">
        <authorList>
            <person name="Cohen D.B."/>
            <person name="Kent A.D."/>
        </authorList>
    </citation>
    <scope>NUCLEOTIDE SEQUENCE [LARGE SCALE GENOMIC DNA]</scope>
    <source>
        <strain evidence="6">1</strain>
    </source>
</reference>
<dbReference type="GO" id="GO:0016787">
    <property type="term" value="F:hydrolase activity"/>
    <property type="evidence" value="ECO:0007669"/>
    <property type="project" value="UniProtKB-KW"/>
</dbReference>
<evidence type="ECO:0000313" key="7">
    <source>
        <dbReference type="Proteomes" id="UP000238164"/>
    </source>
</evidence>
<dbReference type="Gene3D" id="3.40.50.1010">
    <property type="entry name" value="5'-nuclease"/>
    <property type="match status" value="1"/>
</dbReference>
<evidence type="ECO:0000313" key="6">
    <source>
        <dbReference type="EMBL" id="SPD85268.1"/>
    </source>
</evidence>
<evidence type="ECO:0000259" key="5">
    <source>
        <dbReference type="Pfam" id="PF01850"/>
    </source>
</evidence>
<dbReference type="EMBL" id="LT985188">
    <property type="protein sequence ID" value="SPD85268.1"/>
    <property type="molecule type" value="Genomic_DNA"/>
</dbReference>
<gene>
    <name evidence="6" type="ORF">MPLG2_0232</name>
</gene>
<dbReference type="Pfam" id="PF01850">
    <property type="entry name" value="PIN"/>
    <property type="match status" value="1"/>
</dbReference>
<feature type="domain" description="PIN" evidence="5">
    <location>
        <begin position="9"/>
        <end position="119"/>
    </location>
</feature>
<dbReference type="InterPro" id="IPR029060">
    <property type="entry name" value="PIN-like_dom_sf"/>
</dbReference>
<keyword evidence="1" id="KW-0540">Nuclease</keyword>
<dbReference type="RefSeq" id="WP_105184548.1">
    <property type="nucleotide sequence ID" value="NZ_BAAAGO010000012.1"/>
</dbReference>
<proteinExistence type="predicted"/>
<sequence length="137" mass="14503">MIVRPHSLLLDAEALSALARDDRSMQAWATFAKRSDSVIYASCLTLAEVTDGSARDAGVRRAVKAVRLVDVGPEIGFRAGQLRAAASASRRKQRDLTVDAVVAATALSLPTPVVVLTSDAEDLGLLLAGYDVRIEGI</sequence>
<dbReference type="OrthoDB" id="3830880at2"/>
<keyword evidence="7" id="KW-1185">Reference proteome</keyword>
<dbReference type="SUPFAM" id="SSF88723">
    <property type="entry name" value="PIN domain-like"/>
    <property type="match status" value="1"/>
</dbReference>
<evidence type="ECO:0000256" key="1">
    <source>
        <dbReference type="ARBA" id="ARBA00022722"/>
    </source>
</evidence>
<evidence type="ECO:0000256" key="3">
    <source>
        <dbReference type="ARBA" id="ARBA00022801"/>
    </source>
</evidence>
<dbReference type="Proteomes" id="UP000238164">
    <property type="component" value="Chromosome 1"/>
</dbReference>
<name>A0A2N9JCP9_9ACTN</name>
<dbReference type="KEGG" id="mgg:MPLG2_0232"/>
<dbReference type="GO" id="GO:0004518">
    <property type="term" value="F:nuclease activity"/>
    <property type="evidence" value="ECO:0007669"/>
    <property type="project" value="UniProtKB-KW"/>
</dbReference>
<dbReference type="AlphaFoldDB" id="A0A2N9JCP9"/>
<keyword evidence="3" id="KW-0378">Hydrolase</keyword>
<keyword evidence="2" id="KW-0479">Metal-binding</keyword>
<evidence type="ECO:0000256" key="2">
    <source>
        <dbReference type="ARBA" id="ARBA00022723"/>
    </source>
</evidence>
<accession>A0A2N9JCP9</accession>
<organism evidence="6 7">
    <name type="scientific">Micropruina glycogenica</name>
    <dbReference type="NCBI Taxonomy" id="75385"/>
    <lineage>
        <taxon>Bacteria</taxon>
        <taxon>Bacillati</taxon>
        <taxon>Actinomycetota</taxon>
        <taxon>Actinomycetes</taxon>
        <taxon>Propionibacteriales</taxon>
        <taxon>Nocardioidaceae</taxon>
        <taxon>Micropruina</taxon>
    </lineage>
</organism>
<dbReference type="InterPro" id="IPR002716">
    <property type="entry name" value="PIN_dom"/>
</dbReference>
<keyword evidence="4" id="KW-0460">Magnesium</keyword>
<dbReference type="GO" id="GO:0046872">
    <property type="term" value="F:metal ion binding"/>
    <property type="evidence" value="ECO:0007669"/>
    <property type="project" value="UniProtKB-KW"/>
</dbReference>
<evidence type="ECO:0000256" key="4">
    <source>
        <dbReference type="ARBA" id="ARBA00022842"/>
    </source>
</evidence>